<dbReference type="EMBL" id="LVVM01002974">
    <property type="protein sequence ID" value="OJA15628.1"/>
    <property type="molecule type" value="Genomic_DNA"/>
</dbReference>
<evidence type="ECO:0008006" key="3">
    <source>
        <dbReference type="Google" id="ProtNLM"/>
    </source>
</evidence>
<comment type="caution">
    <text evidence="1">The sequence shown here is derived from an EMBL/GenBank/DDBJ whole genome shotgun (WGS) entry which is preliminary data.</text>
</comment>
<dbReference type="OrthoDB" id="2841072at2759"/>
<evidence type="ECO:0000313" key="1">
    <source>
        <dbReference type="EMBL" id="OJA15628.1"/>
    </source>
</evidence>
<dbReference type="SUPFAM" id="SSF52058">
    <property type="entry name" value="L domain-like"/>
    <property type="match status" value="1"/>
</dbReference>
<protein>
    <recommendedName>
        <fullName evidence="3">F-box domain-containing protein</fullName>
    </recommendedName>
</protein>
<accession>A0A1J8QVE2</accession>
<proteinExistence type="predicted"/>
<organism evidence="1 2">
    <name type="scientific">Rhizopogon vesiculosus</name>
    <dbReference type="NCBI Taxonomy" id="180088"/>
    <lineage>
        <taxon>Eukaryota</taxon>
        <taxon>Fungi</taxon>
        <taxon>Dikarya</taxon>
        <taxon>Basidiomycota</taxon>
        <taxon>Agaricomycotina</taxon>
        <taxon>Agaricomycetes</taxon>
        <taxon>Agaricomycetidae</taxon>
        <taxon>Boletales</taxon>
        <taxon>Suillineae</taxon>
        <taxon>Rhizopogonaceae</taxon>
        <taxon>Rhizopogon</taxon>
    </lineage>
</organism>
<sequence length="364" mass="40042">MALVPSLMFLNIRVSSPSITFLSVLSTLGTSCPHLQDVIVKIPSAADNLIHKISPFLAQPISQLNNLHSLAIWDLGNQGIEHIMQLQTLQSLTLDLRVASSVEPYLQFPGFHGSNLLCLIAYALDDISNFLSSLQVVRSKEINVRLMPSRPSNSGSTMLSQFFAVLQERCDSDILESFTFVDLSSKAPVQLDVFTPLHAYCNLTKLYISRDHDISISDEELSHLVKAWPKLEALTLSGYIFIDGITVPTFHGLFSLLRLCPALTTLSLVIDTTKLDGIDLQCPGGGICNKNLKDLVLGNSCIESPLNVALILSSIFPHLERVGLNCWGLAPIISPEELSAIEQWRLVNSFLYGFGVVRKRGVVE</sequence>
<reference evidence="1 2" key="1">
    <citation type="submission" date="2016-03" db="EMBL/GenBank/DDBJ databases">
        <title>Comparative genomics of the ectomycorrhizal sister species Rhizopogon vinicolor and Rhizopogon vesiculosus (Basidiomycota: Boletales) reveals a divergence of the mating type B locus.</title>
        <authorList>
            <person name="Mujic A.B."/>
            <person name="Kuo A."/>
            <person name="Tritt A."/>
            <person name="Lipzen A."/>
            <person name="Chen C."/>
            <person name="Johnson J."/>
            <person name="Sharma A."/>
            <person name="Barry K."/>
            <person name="Grigoriev I.V."/>
            <person name="Spatafora J.W."/>
        </authorList>
    </citation>
    <scope>NUCLEOTIDE SEQUENCE [LARGE SCALE GENOMIC DNA]</scope>
    <source>
        <strain evidence="1 2">AM-OR11-056</strain>
    </source>
</reference>
<dbReference type="AlphaFoldDB" id="A0A1J8QVE2"/>
<evidence type="ECO:0000313" key="2">
    <source>
        <dbReference type="Proteomes" id="UP000183567"/>
    </source>
</evidence>
<name>A0A1J8QVE2_9AGAM</name>
<dbReference type="Gene3D" id="3.80.10.10">
    <property type="entry name" value="Ribonuclease Inhibitor"/>
    <property type="match status" value="1"/>
</dbReference>
<gene>
    <name evidence="1" type="ORF">AZE42_12017</name>
</gene>
<dbReference type="STRING" id="180088.A0A1J8QVE2"/>
<dbReference type="InterPro" id="IPR032675">
    <property type="entry name" value="LRR_dom_sf"/>
</dbReference>
<keyword evidence="2" id="KW-1185">Reference proteome</keyword>
<dbReference type="Proteomes" id="UP000183567">
    <property type="component" value="Unassembled WGS sequence"/>
</dbReference>